<dbReference type="GO" id="GO:0043138">
    <property type="term" value="F:3'-5' DNA helicase activity"/>
    <property type="evidence" value="ECO:0007669"/>
    <property type="project" value="TreeGrafter"/>
</dbReference>
<dbReference type="Pfam" id="PF13245">
    <property type="entry name" value="AAA_19"/>
    <property type="match status" value="1"/>
</dbReference>
<reference evidence="7" key="1">
    <citation type="submission" date="2020-02" db="EMBL/GenBank/DDBJ databases">
        <authorList>
            <person name="Meier V. D."/>
        </authorList>
    </citation>
    <scope>NUCLEOTIDE SEQUENCE</scope>
    <source>
        <strain evidence="7">AVDCRST_MAG75</strain>
    </source>
</reference>
<evidence type="ECO:0000313" key="7">
    <source>
        <dbReference type="EMBL" id="CAA9370767.1"/>
    </source>
</evidence>
<keyword evidence="3 5" id="KW-0347">Helicase</keyword>
<dbReference type="PROSITE" id="PS51198">
    <property type="entry name" value="UVRD_HELICASE_ATP_BIND"/>
    <property type="match status" value="1"/>
</dbReference>
<evidence type="ECO:0000259" key="6">
    <source>
        <dbReference type="PROSITE" id="PS51198"/>
    </source>
</evidence>
<sequence>MTESVLRHEIAQEQGYVTMLYEVLDRARADATAELRRVHAGVTTGTDQAATERDSFAGTYAGRSNQLMTVERGLCFGRIDTVDKAKFYVGRMGLFDENYDPLLIDWRAPVAQPFYRATAADPIGVFRRRHIRLTGRTVVGVDDDILDQAALDDRGQDTLIGEAALIASLSADRTGRMSEIVATIQAEQDAVIRAGLPGVLVVQGGPGTGKTVVALHRAAYLLYTHRDQLARRGGLVVGPNATFLRYIEQVLPSLGETKVVLSTIGELLPGVVGTAAEPPEASRIKGGLEMVEVIDRAVRAVQRDRTGRDVTPERLLTLLWSSPERLAAAAPELSATERSALYRRPGEPWTRADVALLDEAADLLGDTGAVVGKRRQADDERAAADAERLAYTRELVHSQLQAGQLTVDPLDVEPFIALMAERTGHRDAPGTIAERAAADRTWQFGHVIVDEAQELSPVEWRMLMRRCRRRSMTLVGDLAQAGTNAGVRSWAELLDRYAPGRWRLAELSVNYRTPAEIMAVAADVLTAIDPSAVPPVSARTTGVAPWSRCAPANQFGPALLDAVAAEQARIGDGRLAVIVPRSRYAELTALVAAALPGIAAGSDPRLLDAPTAILAVDHSKGLEFDSVLIADPGAILRDSPRGASDLYVAVTRATRRLGVIAEGSLPDVLQRAAGLPGAV</sequence>
<dbReference type="GO" id="GO:0005829">
    <property type="term" value="C:cytosol"/>
    <property type="evidence" value="ECO:0007669"/>
    <property type="project" value="TreeGrafter"/>
</dbReference>
<dbReference type="GO" id="GO:0016787">
    <property type="term" value="F:hydrolase activity"/>
    <property type="evidence" value="ECO:0007669"/>
    <property type="project" value="UniProtKB-UniRule"/>
</dbReference>
<dbReference type="GO" id="GO:0003677">
    <property type="term" value="F:DNA binding"/>
    <property type="evidence" value="ECO:0007669"/>
    <property type="project" value="InterPro"/>
</dbReference>
<feature type="binding site" evidence="5">
    <location>
        <begin position="204"/>
        <end position="211"/>
    </location>
    <ligand>
        <name>ATP</name>
        <dbReference type="ChEBI" id="CHEBI:30616"/>
    </ligand>
</feature>
<dbReference type="SUPFAM" id="SSF52540">
    <property type="entry name" value="P-loop containing nucleoside triphosphate hydrolases"/>
    <property type="match status" value="1"/>
</dbReference>
<dbReference type="PANTHER" id="PTHR11070:SF45">
    <property type="entry name" value="DNA 3'-5' HELICASE"/>
    <property type="match status" value="1"/>
</dbReference>
<evidence type="ECO:0000256" key="2">
    <source>
        <dbReference type="ARBA" id="ARBA00022801"/>
    </source>
</evidence>
<evidence type="ECO:0000256" key="3">
    <source>
        <dbReference type="ARBA" id="ARBA00022806"/>
    </source>
</evidence>
<dbReference type="PANTHER" id="PTHR11070">
    <property type="entry name" value="UVRD / RECB / PCRA DNA HELICASE FAMILY MEMBER"/>
    <property type="match status" value="1"/>
</dbReference>
<name>A0A6J4MZT6_9ACTN</name>
<evidence type="ECO:0000256" key="4">
    <source>
        <dbReference type="ARBA" id="ARBA00022840"/>
    </source>
</evidence>
<feature type="domain" description="UvrD-like helicase ATP-binding" evidence="6">
    <location>
        <begin position="183"/>
        <end position="514"/>
    </location>
</feature>
<dbReference type="InterPro" id="IPR000212">
    <property type="entry name" value="DNA_helicase_UvrD/REP"/>
</dbReference>
<dbReference type="GO" id="GO:0000725">
    <property type="term" value="P:recombinational repair"/>
    <property type="evidence" value="ECO:0007669"/>
    <property type="project" value="TreeGrafter"/>
</dbReference>
<dbReference type="InterPro" id="IPR014016">
    <property type="entry name" value="UvrD-like_ATP-bd"/>
</dbReference>
<gene>
    <name evidence="7" type="ORF">AVDCRST_MAG75-36</name>
</gene>
<proteinExistence type="predicted"/>
<keyword evidence="1 5" id="KW-0547">Nucleotide-binding</keyword>
<dbReference type="GO" id="GO:0005524">
    <property type="term" value="F:ATP binding"/>
    <property type="evidence" value="ECO:0007669"/>
    <property type="project" value="UniProtKB-UniRule"/>
</dbReference>
<protein>
    <submittedName>
        <fullName evidence="7">ATP-dependent DNA helicase</fullName>
    </submittedName>
</protein>
<dbReference type="Gene3D" id="3.40.50.300">
    <property type="entry name" value="P-loop containing nucleotide triphosphate hydrolases"/>
    <property type="match status" value="3"/>
</dbReference>
<organism evidence="7">
    <name type="scientific">uncultured Propionibacteriaceae bacterium</name>
    <dbReference type="NCBI Taxonomy" id="257457"/>
    <lineage>
        <taxon>Bacteria</taxon>
        <taxon>Bacillati</taxon>
        <taxon>Actinomycetota</taxon>
        <taxon>Actinomycetes</taxon>
        <taxon>Propionibacteriales</taxon>
        <taxon>Propionibacteriaceae</taxon>
        <taxon>environmental samples</taxon>
    </lineage>
</organism>
<dbReference type="AlphaFoldDB" id="A0A6J4MZT6"/>
<dbReference type="InterPro" id="IPR027417">
    <property type="entry name" value="P-loop_NTPase"/>
</dbReference>
<keyword evidence="4 5" id="KW-0067">ATP-binding</keyword>
<keyword evidence="2 5" id="KW-0378">Hydrolase</keyword>
<accession>A0A6J4MZT6</accession>
<evidence type="ECO:0000256" key="1">
    <source>
        <dbReference type="ARBA" id="ARBA00022741"/>
    </source>
</evidence>
<evidence type="ECO:0000256" key="5">
    <source>
        <dbReference type="PROSITE-ProRule" id="PRU00560"/>
    </source>
</evidence>
<dbReference type="EMBL" id="CADCUO010000002">
    <property type="protein sequence ID" value="CAA9370767.1"/>
    <property type="molecule type" value="Genomic_DNA"/>
</dbReference>